<reference evidence="3" key="1">
    <citation type="submission" date="2023-03" db="EMBL/GenBank/DDBJ databases">
        <title>Massive genome expansion in bonnet fungi (Mycena s.s.) driven by repeated elements and novel gene families across ecological guilds.</title>
        <authorList>
            <consortium name="Lawrence Berkeley National Laboratory"/>
            <person name="Harder C.B."/>
            <person name="Miyauchi S."/>
            <person name="Viragh M."/>
            <person name="Kuo A."/>
            <person name="Thoen E."/>
            <person name="Andreopoulos B."/>
            <person name="Lu D."/>
            <person name="Skrede I."/>
            <person name="Drula E."/>
            <person name="Henrissat B."/>
            <person name="Morin E."/>
            <person name="Kohler A."/>
            <person name="Barry K."/>
            <person name="LaButti K."/>
            <person name="Morin E."/>
            <person name="Salamov A."/>
            <person name="Lipzen A."/>
            <person name="Mereny Z."/>
            <person name="Hegedus B."/>
            <person name="Baldrian P."/>
            <person name="Stursova M."/>
            <person name="Weitz H."/>
            <person name="Taylor A."/>
            <person name="Grigoriev I.V."/>
            <person name="Nagy L.G."/>
            <person name="Martin F."/>
            <person name="Kauserud H."/>
        </authorList>
    </citation>
    <scope>NUCLEOTIDE SEQUENCE</scope>
    <source>
        <strain evidence="3">9284</strain>
    </source>
</reference>
<sequence>MMYSLSSVIALFSVLRLLQGLFDPRPLSAMPSLRIYGQSLCMLVPLWIGFQGLDAYLSSTPATVNFTDPPPVLFSPILDIIPHPLFPNYTPLLDALEAHSSKPMVHLHWQSTSPWVSVATLLDELVPPSPTPMPVADDLPTTVASALSISPSLALIYMVMLLVTVALAAAPVARRTATSTVPFDIDESMALVVLGEHRDWPSLRVYQVGRTRSLFLTSNARLLITFPMKSCSKDNAVLQHVLIASPPTIVLATDAPGEMVDTERHVLHLLAEEIPPPRCSDRIRSTSENPSTCHPPLPETLLLFAPSSSSRSRTCTAPGHIINISATMNPAGTALPHITPFDGSIPPPPSPLLATPRAPLADTILTRPVTLLIIYETPAPRRPAPNHPRPHLPPKQFVPPKPTSRTNTRIIGGGVMLGPRRR</sequence>
<feature type="chain" id="PRO_5042020928" evidence="2">
    <location>
        <begin position="21"/>
        <end position="422"/>
    </location>
</feature>
<keyword evidence="2" id="KW-0732">Signal</keyword>
<keyword evidence="4" id="KW-1185">Reference proteome</keyword>
<organism evidence="3 4">
    <name type="scientific">Roridomyces roridus</name>
    <dbReference type="NCBI Taxonomy" id="1738132"/>
    <lineage>
        <taxon>Eukaryota</taxon>
        <taxon>Fungi</taxon>
        <taxon>Dikarya</taxon>
        <taxon>Basidiomycota</taxon>
        <taxon>Agaricomycotina</taxon>
        <taxon>Agaricomycetes</taxon>
        <taxon>Agaricomycetidae</taxon>
        <taxon>Agaricales</taxon>
        <taxon>Marasmiineae</taxon>
        <taxon>Mycenaceae</taxon>
        <taxon>Roridomyces</taxon>
    </lineage>
</organism>
<evidence type="ECO:0000256" key="2">
    <source>
        <dbReference type="SAM" id="SignalP"/>
    </source>
</evidence>
<dbReference type="Proteomes" id="UP001221142">
    <property type="component" value="Unassembled WGS sequence"/>
</dbReference>
<evidence type="ECO:0000313" key="4">
    <source>
        <dbReference type="Proteomes" id="UP001221142"/>
    </source>
</evidence>
<dbReference type="AlphaFoldDB" id="A0AAD7FUH2"/>
<dbReference type="EMBL" id="JARKIF010000005">
    <property type="protein sequence ID" value="KAJ7638222.1"/>
    <property type="molecule type" value="Genomic_DNA"/>
</dbReference>
<comment type="caution">
    <text evidence="3">The sequence shown here is derived from an EMBL/GenBank/DDBJ whole genome shotgun (WGS) entry which is preliminary data.</text>
</comment>
<name>A0AAD7FUH2_9AGAR</name>
<proteinExistence type="predicted"/>
<feature type="compositionally biased region" description="Pro residues" evidence="1">
    <location>
        <begin position="380"/>
        <end position="402"/>
    </location>
</feature>
<gene>
    <name evidence="3" type="ORF">FB45DRAFT_1023025</name>
</gene>
<evidence type="ECO:0000256" key="1">
    <source>
        <dbReference type="SAM" id="MobiDB-lite"/>
    </source>
</evidence>
<evidence type="ECO:0000313" key="3">
    <source>
        <dbReference type="EMBL" id="KAJ7638222.1"/>
    </source>
</evidence>
<feature type="signal peptide" evidence="2">
    <location>
        <begin position="1"/>
        <end position="20"/>
    </location>
</feature>
<protein>
    <submittedName>
        <fullName evidence="3">Uncharacterized protein</fullName>
    </submittedName>
</protein>
<feature type="region of interest" description="Disordered" evidence="1">
    <location>
        <begin position="379"/>
        <end position="422"/>
    </location>
</feature>
<accession>A0AAD7FUH2</accession>